<dbReference type="Gene3D" id="3.40.630.30">
    <property type="match status" value="1"/>
</dbReference>
<evidence type="ECO:0000313" key="3">
    <source>
        <dbReference type="Proteomes" id="UP000032336"/>
    </source>
</evidence>
<dbReference type="eggNOG" id="COG1670">
    <property type="taxonomic scope" value="Bacteria"/>
</dbReference>
<sequence length="183" mass="20276">MGDLGDLHAYRSLESTCRYIPPEPMTRGEIEERLETRWATRSLSGEGEGLLIGVEHVASSVVIGDISLQLTSANDRNGEIGWVLNPKYSGNGYATEAAHGVLHIAFDELGVRRLVARIDARNQSSLRLAERLGMRQEAYLVENELFKGELTDEVDYALLSREWESQHLAGRCAFGYKPASPSV</sequence>
<dbReference type="GO" id="GO:0005737">
    <property type="term" value="C:cytoplasm"/>
    <property type="evidence" value="ECO:0007669"/>
    <property type="project" value="TreeGrafter"/>
</dbReference>
<proteinExistence type="predicted"/>
<organism evidence="2 3">
    <name type="scientific">Ferrimicrobium acidiphilum DSM 19497</name>
    <dbReference type="NCBI Taxonomy" id="1121877"/>
    <lineage>
        <taxon>Bacteria</taxon>
        <taxon>Bacillati</taxon>
        <taxon>Actinomycetota</taxon>
        <taxon>Acidimicrobiia</taxon>
        <taxon>Acidimicrobiales</taxon>
        <taxon>Acidimicrobiaceae</taxon>
        <taxon>Ferrimicrobium</taxon>
    </lineage>
</organism>
<dbReference type="GO" id="GO:0008999">
    <property type="term" value="F:protein-N-terminal-alanine acetyltransferase activity"/>
    <property type="evidence" value="ECO:0007669"/>
    <property type="project" value="TreeGrafter"/>
</dbReference>
<dbReference type="EMBL" id="JXUW01000043">
    <property type="protein sequence ID" value="KJE75405.1"/>
    <property type="molecule type" value="Genomic_DNA"/>
</dbReference>
<dbReference type="Proteomes" id="UP000032336">
    <property type="component" value="Unassembled WGS sequence"/>
</dbReference>
<comment type="caution">
    <text evidence="2">The sequence shown here is derived from an EMBL/GenBank/DDBJ whole genome shotgun (WGS) entry which is preliminary data.</text>
</comment>
<reference evidence="2 3" key="1">
    <citation type="submission" date="2015-01" db="EMBL/GenBank/DDBJ databases">
        <title>Draft genome of the acidophilic iron oxidizer Ferrimicrobium acidiphilum strain T23.</title>
        <authorList>
            <person name="Poehlein A."/>
            <person name="Eisen S."/>
            <person name="Schloemann M."/>
            <person name="Johnson B.D."/>
            <person name="Daniel R."/>
            <person name="Muehling M."/>
        </authorList>
    </citation>
    <scope>NUCLEOTIDE SEQUENCE [LARGE SCALE GENOMIC DNA]</scope>
    <source>
        <strain evidence="2 3">T23</strain>
    </source>
</reference>
<dbReference type="OrthoDB" id="9132139at2"/>
<dbReference type="SUPFAM" id="SSF55729">
    <property type="entry name" value="Acyl-CoA N-acyltransferases (Nat)"/>
    <property type="match status" value="1"/>
</dbReference>
<evidence type="ECO:0000313" key="2">
    <source>
        <dbReference type="EMBL" id="KJE75405.1"/>
    </source>
</evidence>
<dbReference type="STRING" id="1121877.FEAC_28470"/>
<keyword evidence="2" id="KW-0808">Transferase</keyword>
<keyword evidence="2" id="KW-0012">Acyltransferase</keyword>
<dbReference type="EC" id="2.3.1.-" evidence="2"/>
<evidence type="ECO:0000259" key="1">
    <source>
        <dbReference type="PROSITE" id="PS51186"/>
    </source>
</evidence>
<dbReference type="AlphaFoldDB" id="A0A0D8FQ24"/>
<dbReference type="Pfam" id="PF13302">
    <property type="entry name" value="Acetyltransf_3"/>
    <property type="match status" value="1"/>
</dbReference>
<dbReference type="GO" id="GO:1990189">
    <property type="term" value="F:protein N-terminal-serine acetyltransferase activity"/>
    <property type="evidence" value="ECO:0007669"/>
    <property type="project" value="TreeGrafter"/>
</dbReference>
<dbReference type="PROSITE" id="PS51186">
    <property type="entry name" value="GNAT"/>
    <property type="match status" value="1"/>
</dbReference>
<dbReference type="InterPro" id="IPR051908">
    <property type="entry name" value="Ribosomal_N-acetyltransferase"/>
</dbReference>
<protein>
    <submittedName>
        <fullName evidence="2">Putative ribosomal N-acetyltransferase YdaF</fullName>
        <ecNumber evidence="2">2.3.1.-</ecNumber>
    </submittedName>
</protein>
<gene>
    <name evidence="2" type="primary">ydaF3</name>
    <name evidence="2" type="ORF">FEAC_28470</name>
</gene>
<dbReference type="PANTHER" id="PTHR43441:SF11">
    <property type="entry name" value="RIBOSOMAL-PROTEIN-SERINE ACETYLTRANSFERASE"/>
    <property type="match status" value="1"/>
</dbReference>
<keyword evidence="3" id="KW-1185">Reference proteome</keyword>
<name>A0A0D8FQ24_9ACTN</name>
<dbReference type="InterPro" id="IPR000182">
    <property type="entry name" value="GNAT_dom"/>
</dbReference>
<feature type="domain" description="N-acetyltransferase" evidence="1">
    <location>
        <begin position="1"/>
        <end position="153"/>
    </location>
</feature>
<dbReference type="PANTHER" id="PTHR43441">
    <property type="entry name" value="RIBOSOMAL-PROTEIN-SERINE ACETYLTRANSFERASE"/>
    <property type="match status" value="1"/>
</dbReference>
<dbReference type="InterPro" id="IPR016181">
    <property type="entry name" value="Acyl_CoA_acyltransferase"/>
</dbReference>
<accession>A0A0D8FQ24</accession>